<evidence type="ECO:0000313" key="4">
    <source>
        <dbReference type="Proteomes" id="UP000322530"/>
    </source>
</evidence>
<organism evidence="3 4">
    <name type="scientific">Dictyobacter arantiisoli</name>
    <dbReference type="NCBI Taxonomy" id="2014874"/>
    <lineage>
        <taxon>Bacteria</taxon>
        <taxon>Bacillati</taxon>
        <taxon>Chloroflexota</taxon>
        <taxon>Ktedonobacteria</taxon>
        <taxon>Ktedonobacterales</taxon>
        <taxon>Dictyobacteraceae</taxon>
        <taxon>Dictyobacter</taxon>
    </lineage>
</organism>
<dbReference type="Proteomes" id="UP000322530">
    <property type="component" value="Unassembled WGS sequence"/>
</dbReference>
<dbReference type="GO" id="GO:0003677">
    <property type="term" value="F:DNA binding"/>
    <property type="evidence" value="ECO:0007669"/>
    <property type="project" value="InterPro"/>
</dbReference>
<evidence type="ECO:0000313" key="3">
    <source>
        <dbReference type="EMBL" id="GCF11194.1"/>
    </source>
</evidence>
<dbReference type="PANTHER" id="PTHR30298">
    <property type="entry name" value="H REPEAT-ASSOCIATED PREDICTED TRANSPOSASE"/>
    <property type="match status" value="1"/>
</dbReference>
<dbReference type="InterPro" id="IPR047647">
    <property type="entry name" value="ISAs1_transpos"/>
</dbReference>
<dbReference type="GO" id="GO:0004803">
    <property type="term" value="F:transposase activity"/>
    <property type="evidence" value="ECO:0007669"/>
    <property type="project" value="InterPro"/>
</dbReference>
<feature type="domain" description="H repeat-associated protein N-terminal" evidence="2">
    <location>
        <begin position="27"/>
        <end position="110"/>
    </location>
</feature>
<dbReference type="InterPro" id="IPR032806">
    <property type="entry name" value="YbfD_N"/>
</dbReference>
<comment type="caution">
    <text evidence="3">The sequence shown here is derived from an EMBL/GenBank/DDBJ whole genome shotgun (WGS) entry which is preliminary data.</text>
</comment>
<feature type="domain" description="Transposase IS4-like" evidence="1">
    <location>
        <begin position="143"/>
        <end position="247"/>
    </location>
</feature>
<dbReference type="EMBL" id="BIXY01000098">
    <property type="protein sequence ID" value="GCF11194.1"/>
    <property type="molecule type" value="Genomic_DNA"/>
</dbReference>
<name>A0A5A5TJX6_9CHLR</name>
<evidence type="ECO:0000259" key="2">
    <source>
        <dbReference type="Pfam" id="PF13808"/>
    </source>
</evidence>
<dbReference type="PANTHER" id="PTHR30298:SF0">
    <property type="entry name" value="PROTEIN YBFL-RELATED"/>
    <property type="match status" value="1"/>
</dbReference>
<evidence type="ECO:0008006" key="5">
    <source>
        <dbReference type="Google" id="ProtNLM"/>
    </source>
</evidence>
<reference evidence="3 4" key="1">
    <citation type="submission" date="2019-01" db="EMBL/GenBank/DDBJ databases">
        <title>Draft genome sequence of Dictyobacter sp. Uno17.</title>
        <authorList>
            <person name="Wang C.M."/>
            <person name="Zheng Y."/>
            <person name="Sakai Y."/>
            <person name="Abe K."/>
            <person name="Yokota A."/>
            <person name="Yabe S."/>
        </authorList>
    </citation>
    <scope>NUCLEOTIDE SEQUENCE [LARGE SCALE GENOMIC DNA]</scope>
    <source>
        <strain evidence="3 4">Uno17</strain>
    </source>
</reference>
<accession>A0A5A5TJX6</accession>
<gene>
    <name evidence="3" type="ORF">KDI_47580</name>
</gene>
<dbReference type="Pfam" id="PF13808">
    <property type="entry name" value="DDE_Tnp_1_assoc"/>
    <property type="match status" value="1"/>
</dbReference>
<dbReference type="NCBIfam" id="NF033564">
    <property type="entry name" value="transpos_ISAs1"/>
    <property type="match status" value="1"/>
</dbReference>
<sequence length="290" mass="33339">MYLSIFDEAEQVSREPFVIDDASLYRAFERVTDRRKARGKRYPLALILTLLMLGKMAGETTISGVVDWVKERQKVLRRRFNWPKPFPVNSTYSEALAQCDGQEIAQAIAQVILKARAVEQRETKQTEQSCFLAHQQPAENLIHTAMDGKVLRGTLGHAKESQPPVHLLSLYECESGIVLAQKAVRSKENEIVAAGAFMHPLLLKGRIISTDALHTQKKWCAAVNAYEGYYLTIVKNNHPSMYEDFILFFEDKESDQGEWYYHKSVQKGHGRLEVREIWTSTQMNEWFEQE</sequence>
<protein>
    <recommendedName>
        <fullName evidence="5">H repeat-associated protein N-terminal domain-containing protein</fullName>
    </recommendedName>
</protein>
<keyword evidence="4" id="KW-1185">Reference proteome</keyword>
<proteinExistence type="predicted"/>
<dbReference type="InterPro" id="IPR002559">
    <property type="entry name" value="Transposase_11"/>
</dbReference>
<dbReference type="GO" id="GO:0006313">
    <property type="term" value="P:DNA transposition"/>
    <property type="evidence" value="ECO:0007669"/>
    <property type="project" value="InterPro"/>
</dbReference>
<dbReference type="AlphaFoldDB" id="A0A5A5TJX6"/>
<dbReference type="InterPro" id="IPR051698">
    <property type="entry name" value="Transposase_11-like"/>
</dbReference>
<evidence type="ECO:0000259" key="1">
    <source>
        <dbReference type="Pfam" id="PF01609"/>
    </source>
</evidence>
<dbReference type="RefSeq" id="WP_235932680.1">
    <property type="nucleotide sequence ID" value="NZ_BIXY01000098.1"/>
</dbReference>
<dbReference type="Pfam" id="PF01609">
    <property type="entry name" value="DDE_Tnp_1"/>
    <property type="match status" value="1"/>
</dbReference>